<evidence type="ECO:0000313" key="5">
    <source>
        <dbReference type="EMBL" id="KAL2801662.1"/>
    </source>
</evidence>
<evidence type="ECO:0000256" key="2">
    <source>
        <dbReference type="ARBA" id="ARBA00022525"/>
    </source>
</evidence>
<keyword evidence="3" id="KW-0732">Signal</keyword>
<keyword evidence="6" id="KW-1185">Reference proteome</keyword>
<dbReference type="InterPro" id="IPR011050">
    <property type="entry name" value="Pectin_lyase_fold/virulence"/>
</dbReference>
<protein>
    <submittedName>
        <fullName evidence="5">Pectate lyase superfamily protein-domain-containing protein</fullName>
    </submittedName>
</protein>
<evidence type="ECO:0000313" key="6">
    <source>
        <dbReference type="Proteomes" id="UP001610334"/>
    </source>
</evidence>
<evidence type="ECO:0000256" key="3">
    <source>
        <dbReference type="ARBA" id="ARBA00022729"/>
    </source>
</evidence>
<name>A0ABR4GRW1_9EURO</name>
<keyword evidence="5" id="KW-0456">Lyase</keyword>
<sequence length="273" mass="29414">MVGDSKNLFRRIGAGELWRLSNNLQRLLREPVRGSTNISVPAADRPEFWLESIAYQSVSTLGPSGYTVLRNIKDFGAKGDGVTDDTDAINEAISSGDRSGQACYSSTTTPAIVYFPVGSPNSLPILKASSLFEGGYLIDGNPYFGPGLNWPATTVFWRQIRNLVLDTTAVAAGAPISGIYRPTAHATSLQNIVFQLSADEGTEHQGIFCESGDLVFSGGKIGAALRNQQFIMRSLTFNNAVTAISHFWNLGWTYQDISMNDCEVGNDISTGGS</sequence>
<feature type="domain" description="Rhamnogalacturonase A/B/Epimerase-like pectate lyase" evidence="4">
    <location>
        <begin position="117"/>
        <end position="265"/>
    </location>
</feature>
<gene>
    <name evidence="5" type="ORF">BJX63DRAFT_438601</name>
</gene>
<organism evidence="5 6">
    <name type="scientific">Aspergillus granulosus</name>
    <dbReference type="NCBI Taxonomy" id="176169"/>
    <lineage>
        <taxon>Eukaryota</taxon>
        <taxon>Fungi</taxon>
        <taxon>Dikarya</taxon>
        <taxon>Ascomycota</taxon>
        <taxon>Pezizomycotina</taxon>
        <taxon>Eurotiomycetes</taxon>
        <taxon>Eurotiomycetidae</taxon>
        <taxon>Eurotiales</taxon>
        <taxon>Aspergillaceae</taxon>
        <taxon>Aspergillus</taxon>
        <taxon>Aspergillus subgen. Nidulantes</taxon>
    </lineage>
</organism>
<comment type="subcellular location">
    <subcellularLocation>
        <location evidence="1">Secreted</location>
    </subcellularLocation>
</comment>
<evidence type="ECO:0000256" key="1">
    <source>
        <dbReference type="ARBA" id="ARBA00004613"/>
    </source>
</evidence>
<accession>A0ABR4GRW1</accession>
<comment type="caution">
    <text evidence="5">The sequence shown here is derived from an EMBL/GenBank/DDBJ whole genome shotgun (WGS) entry which is preliminary data.</text>
</comment>
<dbReference type="Pfam" id="PF12708">
    <property type="entry name" value="Pect-lyase_RHGA_epim"/>
    <property type="match status" value="1"/>
</dbReference>
<dbReference type="GO" id="GO:0016829">
    <property type="term" value="F:lyase activity"/>
    <property type="evidence" value="ECO:0007669"/>
    <property type="project" value="UniProtKB-KW"/>
</dbReference>
<proteinExistence type="predicted"/>
<keyword evidence="2" id="KW-0964">Secreted</keyword>
<reference evidence="5 6" key="1">
    <citation type="submission" date="2024-07" db="EMBL/GenBank/DDBJ databases">
        <title>Section-level genome sequencing and comparative genomics of Aspergillus sections Usti and Cavernicolus.</title>
        <authorList>
            <consortium name="Lawrence Berkeley National Laboratory"/>
            <person name="Nybo J.L."/>
            <person name="Vesth T.C."/>
            <person name="Theobald S."/>
            <person name="Frisvad J.C."/>
            <person name="Larsen T.O."/>
            <person name="Kjaerboelling I."/>
            <person name="Rothschild-Mancinelli K."/>
            <person name="Lyhne E.K."/>
            <person name="Kogle M.E."/>
            <person name="Barry K."/>
            <person name="Clum A."/>
            <person name="Na H."/>
            <person name="Ledsgaard L."/>
            <person name="Lin J."/>
            <person name="Lipzen A."/>
            <person name="Kuo A."/>
            <person name="Riley R."/>
            <person name="Mondo S."/>
            <person name="Labutti K."/>
            <person name="Haridas S."/>
            <person name="Pangalinan J."/>
            <person name="Salamov A.A."/>
            <person name="Simmons B.A."/>
            <person name="Magnuson J.K."/>
            <person name="Chen J."/>
            <person name="Drula E."/>
            <person name="Henrissat B."/>
            <person name="Wiebenga A."/>
            <person name="Lubbers R.J."/>
            <person name="Gomes A.C."/>
            <person name="Makela M.R."/>
            <person name="Stajich J."/>
            <person name="Grigoriev I.V."/>
            <person name="Mortensen U.H."/>
            <person name="De Vries R.P."/>
            <person name="Baker S.E."/>
            <person name="Andersen M.R."/>
        </authorList>
    </citation>
    <scope>NUCLEOTIDE SEQUENCE [LARGE SCALE GENOMIC DNA]</scope>
    <source>
        <strain evidence="5 6">CBS 588.65</strain>
    </source>
</reference>
<dbReference type="Gene3D" id="2.160.20.10">
    <property type="entry name" value="Single-stranded right-handed beta-helix, Pectin lyase-like"/>
    <property type="match status" value="2"/>
</dbReference>
<evidence type="ECO:0000259" key="4">
    <source>
        <dbReference type="Pfam" id="PF12708"/>
    </source>
</evidence>
<dbReference type="InterPro" id="IPR024535">
    <property type="entry name" value="RHGA/B-epi-like_pectate_lyase"/>
</dbReference>
<dbReference type="Proteomes" id="UP001610334">
    <property type="component" value="Unassembled WGS sequence"/>
</dbReference>
<dbReference type="EMBL" id="JBFXLT010000272">
    <property type="protein sequence ID" value="KAL2801662.1"/>
    <property type="molecule type" value="Genomic_DNA"/>
</dbReference>
<dbReference type="SUPFAM" id="SSF51126">
    <property type="entry name" value="Pectin lyase-like"/>
    <property type="match status" value="1"/>
</dbReference>
<dbReference type="InterPro" id="IPR012334">
    <property type="entry name" value="Pectin_lyas_fold"/>
</dbReference>